<dbReference type="GO" id="GO:0003747">
    <property type="term" value="F:translation release factor activity"/>
    <property type="evidence" value="ECO:0007669"/>
    <property type="project" value="InterPro"/>
</dbReference>
<dbReference type="Pfam" id="PF00472">
    <property type="entry name" value="RF-1"/>
    <property type="match status" value="1"/>
</dbReference>
<evidence type="ECO:0000256" key="1">
    <source>
        <dbReference type="ARBA" id="ARBA00010835"/>
    </source>
</evidence>
<organism evidence="4">
    <name type="scientific">marine metagenome</name>
    <dbReference type="NCBI Taxonomy" id="408172"/>
    <lineage>
        <taxon>unclassified sequences</taxon>
        <taxon>metagenomes</taxon>
        <taxon>ecological metagenomes</taxon>
    </lineage>
</organism>
<proteinExistence type="inferred from homology"/>
<dbReference type="GO" id="GO:0043022">
    <property type="term" value="F:ribosome binding"/>
    <property type="evidence" value="ECO:0007669"/>
    <property type="project" value="TreeGrafter"/>
</dbReference>
<dbReference type="EMBL" id="UINC01076655">
    <property type="protein sequence ID" value="SVC16026.1"/>
    <property type="molecule type" value="Genomic_DNA"/>
</dbReference>
<feature type="region of interest" description="Disordered" evidence="2">
    <location>
        <begin position="93"/>
        <end position="132"/>
    </location>
</feature>
<evidence type="ECO:0000313" key="4">
    <source>
        <dbReference type="EMBL" id="SVC16026.1"/>
    </source>
</evidence>
<comment type="similarity">
    <text evidence="1">Belongs to the prokaryotic/mitochondrial release factor family.</text>
</comment>
<name>A0A382JWB7_9ZZZZ</name>
<evidence type="ECO:0000256" key="2">
    <source>
        <dbReference type="SAM" id="MobiDB-lite"/>
    </source>
</evidence>
<dbReference type="PANTHER" id="PTHR47814:SF1">
    <property type="entry name" value="PEPTIDYL-TRNA HYDROLASE ARFB"/>
    <property type="match status" value="1"/>
</dbReference>
<gene>
    <name evidence="4" type="ORF">METZ01_LOCUS268880</name>
</gene>
<dbReference type="AlphaFoldDB" id="A0A382JWB7"/>
<dbReference type="GO" id="GO:0072344">
    <property type="term" value="P:rescue of stalled ribosome"/>
    <property type="evidence" value="ECO:0007669"/>
    <property type="project" value="TreeGrafter"/>
</dbReference>
<dbReference type="PANTHER" id="PTHR47814">
    <property type="entry name" value="PEPTIDYL-TRNA HYDROLASE ARFB"/>
    <property type="match status" value="1"/>
</dbReference>
<accession>A0A382JWB7</accession>
<protein>
    <recommendedName>
        <fullName evidence="3">Prokaryotic-type class I peptide chain release factors domain-containing protein</fullName>
    </recommendedName>
</protein>
<dbReference type="PROSITE" id="PS00745">
    <property type="entry name" value="RF_PROK_I"/>
    <property type="match status" value="1"/>
</dbReference>
<dbReference type="InterPro" id="IPR000352">
    <property type="entry name" value="Pep_chain_release_fac_I"/>
</dbReference>
<sequence>MSDIPESEIEMLAIRASGPGGQHVNKVSSAIHLRFDVSASSLPDAVKQRLSKLPDIRLSRAGVIVIKAQKFRSQEKNRADALARLEALLMQAQRVRKARRPTRPTRASVKRRLDSKRKQGQQKKLRGRVPAD</sequence>
<evidence type="ECO:0000259" key="3">
    <source>
        <dbReference type="PROSITE" id="PS00745"/>
    </source>
</evidence>
<dbReference type="Gene3D" id="3.30.160.20">
    <property type="match status" value="1"/>
</dbReference>
<reference evidence="4" key="1">
    <citation type="submission" date="2018-05" db="EMBL/GenBank/DDBJ databases">
        <authorList>
            <person name="Lanie J.A."/>
            <person name="Ng W.-L."/>
            <person name="Kazmierczak K.M."/>
            <person name="Andrzejewski T.M."/>
            <person name="Davidsen T.M."/>
            <person name="Wayne K.J."/>
            <person name="Tettelin H."/>
            <person name="Glass J.I."/>
            <person name="Rusch D."/>
            <person name="Podicherti R."/>
            <person name="Tsui H.-C.T."/>
            <person name="Winkler M.E."/>
        </authorList>
    </citation>
    <scope>NUCLEOTIDE SEQUENCE</scope>
</reference>
<dbReference type="SUPFAM" id="SSF75620">
    <property type="entry name" value="Release factor"/>
    <property type="match status" value="1"/>
</dbReference>
<dbReference type="GO" id="GO:0004045">
    <property type="term" value="F:peptidyl-tRNA hydrolase activity"/>
    <property type="evidence" value="ECO:0007669"/>
    <property type="project" value="TreeGrafter"/>
</dbReference>
<dbReference type="NCBIfam" id="NF006718">
    <property type="entry name" value="PRK09256.1"/>
    <property type="match status" value="1"/>
</dbReference>
<feature type="domain" description="Prokaryotic-type class I peptide chain release factors" evidence="3">
    <location>
        <begin position="15"/>
        <end position="31"/>
    </location>
</feature>
<dbReference type="InterPro" id="IPR045853">
    <property type="entry name" value="Pep_chain_release_fac_I_sf"/>
</dbReference>
<feature type="compositionally biased region" description="Basic residues" evidence="2">
    <location>
        <begin position="94"/>
        <end position="132"/>
    </location>
</feature>